<evidence type="ECO:0000313" key="5">
    <source>
        <dbReference type="Proteomes" id="UP000214355"/>
    </source>
</evidence>
<feature type="domain" description="Thioester" evidence="2">
    <location>
        <begin position="222"/>
        <end position="360"/>
    </location>
</feature>
<feature type="domain" description="SpaA-like prealbumin fold" evidence="3">
    <location>
        <begin position="949"/>
        <end position="1033"/>
    </location>
</feature>
<feature type="domain" description="SpaA-like prealbumin fold" evidence="3">
    <location>
        <begin position="841"/>
        <end position="925"/>
    </location>
</feature>
<feature type="domain" description="SpaA-like prealbumin fold" evidence="3">
    <location>
        <begin position="79"/>
        <end position="163"/>
    </location>
</feature>
<keyword evidence="1" id="KW-0812">Transmembrane</keyword>
<keyword evidence="1" id="KW-1133">Transmembrane helix</keyword>
<dbReference type="Gene3D" id="2.60.40.10">
    <property type="entry name" value="Immunoglobulins"/>
    <property type="match status" value="8"/>
</dbReference>
<gene>
    <name evidence="4" type="ORF">SAMN04489737_1721</name>
</gene>
<dbReference type="InterPro" id="IPR041033">
    <property type="entry name" value="SpaA_PFL_dom_1"/>
</dbReference>
<keyword evidence="5" id="KW-1185">Reference proteome</keyword>
<keyword evidence="1" id="KW-0472">Membrane</keyword>
<protein>
    <submittedName>
        <fullName evidence="4">TQXA domain-containing protein</fullName>
    </submittedName>
</protein>
<name>A0A1H2LNA0_9ACTO</name>
<evidence type="ECO:0000313" key="4">
    <source>
        <dbReference type="EMBL" id="SDU82399.1"/>
    </source>
</evidence>
<dbReference type="InterPro" id="IPR013552">
    <property type="entry name" value="Thioester_dom"/>
</dbReference>
<dbReference type="GO" id="GO:0005975">
    <property type="term" value="P:carbohydrate metabolic process"/>
    <property type="evidence" value="ECO:0007669"/>
    <property type="project" value="UniProtKB-ARBA"/>
</dbReference>
<feature type="domain" description="SpaA-like prealbumin fold" evidence="3">
    <location>
        <begin position="733"/>
        <end position="817"/>
    </location>
</feature>
<proteinExistence type="predicted"/>
<evidence type="ECO:0000259" key="2">
    <source>
        <dbReference type="Pfam" id="PF08341"/>
    </source>
</evidence>
<dbReference type="EMBL" id="LT629804">
    <property type="protein sequence ID" value="SDU82399.1"/>
    <property type="molecule type" value="Genomic_DNA"/>
</dbReference>
<dbReference type="Proteomes" id="UP000214355">
    <property type="component" value="Chromosome I"/>
</dbReference>
<feature type="domain" description="SpaA-like prealbumin fold" evidence="3">
    <location>
        <begin position="1057"/>
        <end position="1141"/>
    </location>
</feature>
<organism evidence="4 5">
    <name type="scientific">Arcanobacterium phocae</name>
    <dbReference type="NCBI Taxonomy" id="131112"/>
    <lineage>
        <taxon>Bacteria</taxon>
        <taxon>Bacillati</taxon>
        <taxon>Actinomycetota</taxon>
        <taxon>Actinomycetes</taxon>
        <taxon>Actinomycetales</taxon>
        <taxon>Actinomycetaceae</taxon>
        <taxon>Arcanobacterium</taxon>
    </lineage>
</organism>
<dbReference type="NCBIfam" id="NF012162">
    <property type="entry name" value="surf_Nterm_1"/>
    <property type="match status" value="1"/>
</dbReference>
<dbReference type="InterPro" id="IPR013783">
    <property type="entry name" value="Ig-like_fold"/>
</dbReference>
<evidence type="ECO:0000256" key="1">
    <source>
        <dbReference type="SAM" id="Phobius"/>
    </source>
</evidence>
<dbReference type="Gene3D" id="1.10.150.480">
    <property type="match status" value="1"/>
</dbReference>
<evidence type="ECO:0000259" key="3">
    <source>
        <dbReference type="Pfam" id="PF17802"/>
    </source>
</evidence>
<dbReference type="STRING" id="131112.SAMN04489737_1721"/>
<dbReference type="NCBIfam" id="TIGR03934">
    <property type="entry name" value="TQXA_dom"/>
    <property type="match status" value="1"/>
</dbReference>
<sequence>MINTLAQRRGIRCQQRRQLRNRFAAIIASLSVLFSAILIAHPASAVQNRTRENSYPLNSISAANKTEFFLAKNPTELKVRFSKVADQERGNQLTGAKLALYKGDFPGQVPSGLDPVKLWPSGKYTDLTLEDGTYTLAELSAPWGYSKAANIVLKVNNGLLYTKDATGNWNQNTAFSPTDPKPLNAYTDFTDGNFSWGTTPYGKNFYVNRVNGNGSTEGDEVIYCFNISLKAPTDSEDYGENIAPDISRFAPPPTFTAKYDASTLRSYASNPRIKDPEKFGATIQRIIHAGFPRNGANIKGDLTDTQFRTVTQLAIYNFSDSFGLDELAHSPEKHGFEGILDPGNIRIKKAYEKLVDYANSDAVIPADLYTPLYTPNYNDYQNFIGTLVKPPSLVPLIEMIDTESLKSVEVSFSKVEVNSTAELPGASLKVVSGESVNGSVVKDGQWVSTDQVHKITLGVGTYTMIESQAPKGYDKAENITFRVTDKGTIEIKDGDQWKTRQDALVRMEDAKTPVTVEVSFSKVEVNSTAELPGASLKVVSGESVNGSVVKDGQWVSTDQVHKITLGVGTYTMIESQAPKGYDKAENITFRVTDKGTIEIKDGDQWKTRQDALVRMEDAKTPVTVEVSFSKVEVNSTAELPGASLKVVSGESVNGSVVKDGQWVSTDQVHKITLGVGTYTMIESQAPKGYDKAENITFRVTDKGTIEIKDGDQWKTRQDALVRMEDAKTPVTVEVSFSKVEVNSTAELPGASLKVVSGESVNGSVVKDGQWVSTDQVHKITLGVGTYTMIESQAPKGYDKAENITFRVTDKGTIEIKDGDQWKTRQDALVRMEDAKTPVTVEVSFSKVEVNSTAELPGASLKVVSGESVNGSVVKDGQWVSTDQVHKITLGVGTYTMIESQAPKGYDKAENITFRVTDKGTIEIKDGDQWKTRQDALVRMEDAKTPVTVEVSFSKVEVNSTAELPGASLKVVSGESVNGSVVKDGQWVSTDQVHKITLGVGTYTMIESQAPKGYDKAENITFRVTDKGTIEIKDGDQWKTRQDALVRMEDAKTPVTVEVSFSKVEVNSTAELPGASLKVVSGESVNGSVVKDGQWVSTDQVHKITLGVGTYTMIESQAPKGYDKAENITFRVTDKGTIEIKDGDQWKTRQDALVRMEDAKTPVTVPFKPELSANKTESKKLAHTGASTGLLVALLTMLLFGGAATFATSRRYGS</sequence>
<feature type="domain" description="SpaA-like prealbumin fold" evidence="3">
    <location>
        <begin position="409"/>
        <end position="493"/>
    </location>
</feature>
<accession>A0A1H2LNA0</accession>
<dbReference type="AlphaFoldDB" id="A0A1H2LNA0"/>
<dbReference type="InterPro" id="IPR023849">
    <property type="entry name" value="TQXA_dom"/>
</dbReference>
<feature type="domain" description="SpaA-like prealbumin fold" evidence="3">
    <location>
        <begin position="517"/>
        <end position="601"/>
    </location>
</feature>
<reference evidence="5" key="1">
    <citation type="submission" date="2016-10" db="EMBL/GenBank/DDBJ databases">
        <authorList>
            <person name="Varghese N."/>
            <person name="Submissions S."/>
        </authorList>
    </citation>
    <scope>NUCLEOTIDE SEQUENCE [LARGE SCALE GENOMIC DNA]</scope>
    <source>
        <strain evidence="5">DSM 10002</strain>
    </source>
</reference>
<feature type="domain" description="SpaA-like prealbumin fold" evidence="3">
    <location>
        <begin position="625"/>
        <end position="709"/>
    </location>
</feature>
<feature type="transmembrane region" description="Helical" evidence="1">
    <location>
        <begin position="1188"/>
        <end position="1207"/>
    </location>
</feature>
<dbReference type="Pfam" id="PF17802">
    <property type="entry name" value="SpaA"/>
    <property type="match status" value="8"/>
</dbReference>
<dbReference type="Pfam" id="PF08341">
    <property type="entry name" value="TED"/>
    <property type="match status" value="1"/>
</dbReference>
<dbReference type="Gene3D" id="2.30.30.670">
    <property type="entry name" value="Thioester domain"/>
    <property type="match status" value="1"/>
</dbReference>